<organism evidence="1 2">
    <name type="scientific">Panagrolaimus sp. PS1159</name>
    <dbReference type="NCBI Taxonomy" id="55785"/>
    <lineage>
        <taxon>Eukaryota</taxon>
        <taxon>Metazoa</taxon>
        <taxon>Ecdysozoa</taxon>
        <taxon>Nematoda</taxon>
        <taxon>Chromadorea</taxon>
        <taxon>Rhabditida</taxon>
        <taxon>Tylenchina</taxon>
        <taxon>Panagrolaimomorpha</taxon>
        <taxon>Panagrolaimoidea</taxon>
        <taxon>Panagrolaimidae</taxon>
        <taxon>Panagrolaimus</taxon>
    </lineage>
</organism>
<protein>
    <submittedName>
        <fullName evidence="2">ATP-dependent DNA helicase</fullName>
    </submittedName>
</protein>
<accession>A0AC35GUP1</accession>
<name>A0AC35GUP1_9BILA</name>
<evidence type="ECO:0000313" key="2">
    <source>
        <dbReference type="WBParaSite" id="PS1159_v2.g8783.t1"/>
    </source>
</evidence>
<reference evidence="2" key="1">
    <citation type="submission" date="2022-11" db="UniProtKB">
        <authorList>
            <consortium name="WormBaseParasite"/>
        </authorList>
    </citation>
    <scope>IDENTIFICATION</scope>
</reference>
<dbReference type="WBParaSite" id="PS1159_v2.g8783.t1">
    <property type="protein sequence ID" value="PS1159_v2.g8783.t1"/>
    <property type="gene ID" value="PS1159_v2.g8783"/>
</dbReference>
<evidence type="ECO:0000313" key="1">
    <source>
        <dbReference type="Proteomes" id="UP000887580"/>
    </source>
</evidence>
<dbReference type="Proteomes" id="UP000887580">
    <property type="component" value="Unplaced"/>
</dbReference>
<proteinExistence type="predicted"/>
<sequence length="176" mass="20129">MLMRNLSITEGLCNGARLLVKKLECNIAEKLTNVKVGEDPTVMIPRITVLDNSSLYHVYQKQFSFCPAFALTVHKVQGQTLIKLELILVKEFMFMDIYIAILRTKAWNRNSLSQERDLNRNFQANDEGGDEDDNNDFEDNEANDLLLQQLLADANLVNEGEYCGSDDEDVLREHED</sequence>